<feature type="transmembrane region" description="Helical" evidence="2">
    <location>
        <begin position="42"/>
        <end position="69"/>
    </location>
</feature>
<feature type="compositionally biased region" description="Pro residues" evidence="1">
    <location>
        <begin position="366"/>
        <end position="381"/>
    </location>
</feature>
<name>A0ABY3RS70_9MICO</name>
<feature type="transmembrane region" description="Helical" evidence="2">
    <location>
        <begin position="89"/>
        <end position="113"/>
    </location>
</feature>
<dbReference type="Proteomes" id="UP001199642">
    <property type="component" value="Chromosome"/>
</dbReference>
<proteinExistence type="predicted"/>
<feature type="transmembrane region" description="Helical" evidence="2">
    <location>
        <begin position="393"/>
        <end position="420"/>
    </location>
</feature>
<evidence type="ECO:0000313" key="3">
    <source>
        <dbReference type="EMBL" id="UGS25725.1"/>
    </source>
</evidence>
<keyword evidence="2" id="KW-0812">Transmembrane</keyword>
<evidence type="ECO:0000256" key="1">
    <source>
        <dbReference type="SAM" id="MobiDB-lite"/>
    </source>
</evidence>
<evidence type="ECO:0000313" key="4">
    <source>
        <dbReference type="Proteomes" id="UP001199642"/>
    </source>
</evidence>
<evidence type="ECO:0000256" key="2">
    <source>
        <dbReference type="SAM" id="Phobius"/>
    </source>
</evidence>
<sequence length="422" mass="43855">MSTPLPPGYFDHRPLVDPVDPAAVAAFARAQRAQNPTSGGQIAGIVIAIVAVAIFVVPVLFLMAMGLGVTLGATAGSAPDGGLGPGAGVGALIGGAVMFLLVGGAGAGIGIAISRSIRNRRIAQYRIAHFAAANGMAYIGTVPNPPLPGMIFHQGSGRAASNAIRGLQPRFVEFGNHQYTTGSGKNQTTHHWGYVAVKLDVPLPHIVLDALGNNTLGSNLPASFRKEQRLSLEGDFDRYFSLYCPTGYETDALYLFTPDVMVRFIDHAAQLDVEIVDDWLFLYTPRPASTLDPATWAWLFGAVGALLTKLDQWARWRDDRLRGLPAVPPAAAPGPLPSGAPAAAGASAPLPAAGGPGTFAAPALPFTPPPDLLTPPPPGVAPPGQRLRRTGPWVAIAIVLGVLALTLLGPLLLLVVPLLIAL</sequence>
<keyword evidence="4" id="KW-1185">Reference proteome</keyword>
<accession>A0ABY3RS70</accession>
<keyword evidence="2" id="KW-1133">Transmembrane helix</keyword>
<reference evidence="3 4" key="1">
    <citation type="submission" date="2023-01" db="EMBL/GenBank/DDBJ databases">
        <title>Characterization of estradiol degrading bacteria Microbacterium sp. MZT7 and reveal degrading genes through genome analysis.</title>
        <authorList>
            <person name="Hao P."/>
            <person name="Gao Y."/>
        </authorList>
    </citation>
    <scope>NUCLEOTIDE SEQUENCE [LARGE SCALE GENOMIC DNA]</scope>
    <source>
        <strain evidence="3 4">MZT7</strain>
    </source>
</reference>
<dbReference type="EMBL" id="CP082781">
    <property type="protein sequence ID" value="UGS25725.1"/>
    <property type="molecule type" value="Genomic_DNA"/>
</dbReference>
<feature type="region of interest" description="Disordered" evidence="1">
    <location>
        <begin position="366"/>
        <end position="385"/>
    </location>
</feature>
<dbReference type="RefSeq" id="WP_231819522.1">
    <property type="nucleotide sequence ID" value="NZ_CP082781.1"/>
</dbReference>
<keyword evidence="2" id="KW-0472">Membrane</keyword>
<protein>
    <submittedName>
        <fullName evidence="3">Uncharacterized protein</fullName>
    </submittedName>
</protein>
<organism evidence="3 4">
    <name type="scientific">Microbacterium resistens</name>
    <dbReference type="NCBI Taxonomy" id="156977"/>
    <lineage>
        <taxon>Bacteria</taxon>
        <taxon>Bacillati</taxon>
        <taxon>Actinomycetota</taxon>
        <taxon>Actinomycetes</taxon>
        <taxon>Micrococcales</taxon>
        <taxon>Microbacteriaceae</taxon>
        <taxon>Microbacterium</taxon>
    </lineage>
</organism>
<gene>
    <name evidence="3" type="ORF">K8F61_13780</name>
</gene>